<dbReference type="InterPro" id="IPR023631">
    <property type="entry name" value="Amidase_dom"/>
</dbReference>
<feature type="domain" description="Amidase" evidence="2">
    <location>
        <begin position="121"/>
        <end position="249"/>
    </location>
</feature>
<dbReference type="VEuPathDB" id="CryptoDB:Cvel_33908"/>
<dbReference type="SUPFAM" id="SSF75304">
    <property type="entry name" value="Amidase signature (AS) enzymes"/>
    <property type="match status" value="1"/>
</dbReference>
<reference evidence="3" key="1">
    <citation type="submission" date="2014-11" db="EMBL/GenBank/DDBJ databases">
        <authorList>
            <person name="Otto D Thomas"/>
            <person name="Naeem Raeece"/>
        </authorList>
    </citation>
    <scope>NUCLEOTIDE SEQUENCE</scope>
</reference>
<dbReference type="AlphaFoldDB" id="A0A0G4HZD7"/>
<accession>A0A0G4HZD7</accession>
<dbReference type="Pfam" id="PF01425">
    <property type="entry name" value="Amidase"/>
    <property type="match status" value="1"/>
</dbReference>
<evidence type="ECO:0000256" key="1">
    <source>
        <dbReference type="SAM" id="MobiDB-lite"/>
    </source>
</evidence>
<name>A0A0G4HZD7_9ALVE</name>
<sequence>MSGQQKGRSWGTLNLAQHERFSGSSWVTLKKPEKILWAPSLGLGVPVCRQVRAVCRAGAEALWEALGCTYPLETAEAEEGEAEEAYENSLSRWQTLRGALEIFRVLRADRFASLADEYALSPEFEGLVKPEIVENAKEGVSQSAEVVMEAHEELSGLQERVRNLFARASEGGKGVDLLVCPSICCAAFEGSYRFLLECEGRKFKSYIDWMELATAISVTGCPALSVPVGWVEGPGGMPLPVGLQIVGRPSERGEPAGESKDPVWRFCGDAEILGAASILQQYLREKQGPLTMTGVAEESKSNHRISVRESGGPRDATGGQWECTHIEVPVNPVGVVGEAVRSYDG</sequence>
<dbReference type="InterPro" id="IPR036928">
    <property type="entry name" value="AS_sf"/>
</dbReference>
<evidence type="ECO:0000259" key="2">
    <source>
        <dbReference type="Pfam" id="PF01425"/>
    </source>
</evidence>
<protein>
    <recommendedName>
        <fullName evidence="2">Amidase domain-containing protein</fullName>
    </recommendedName>
</protein>
<dbReference type="EMBL" id="CDMZ01004491">
    <property type="protein sequence ID" value="CEM49911.1"/>
    <property type="molecule type" value="Genomic_DNA"/>
</dbReference>
<gene>
    <name evidence="3" type="ORF">Cvel_33908</name>
</gene>
<organism evidence="3">
    <name type="scientific">Chromera velia CCMP2878</name>
    <dbReference type="NCBI Taxonomy" id="1169474"/>
    <lineage>
        <taxon>Eukaryota</taxon>
        <taxon>Sar</taxon>
        <taxon>Alveolata</taxon>
        <taxon>Colpodellida</taxon>
        <taxon>Chromeraceae</taxon>
        <taxon>Chromera</taxon>
    </lineage>
</organism>
<feature type="region of interest" description="Disordered" evidence="1">
    <location>
        <begin position="296"/>
        <end position="318"/>
    </location>
</feature>
<proteinExistence type="predicted"/>
<evidence type="ECO:0000313" key="3">
    <source>
        <dbReference type="EMBL" id="CEM49911.1"/>
    </source>
</evidence>
<dbReference type="Gene3D" id="3.90.1300.10">
    <property type="entry name" value="Amidase signature (AS) domain"/>
    <property type="match status" value="1"/>
</dbReference>